<evidence type="ECO:0000259" key="1">
    <source>
        <dbReference type="Pfam" id="PF23639"/>
    </source>
</evidence>
<feature type="non-terminal residue" evidence="2">
    <location>
        <position position="1"/>
    </location>
</feature>
<feature type="non-terminal residue" evidence="2">
    <location>
        <position position="76"/>
    </location>
</feature>
<dbReference type="RefSeq" id="WP_425451114.1">
    <property type="nucleotide sequence ID" value="NZ_MUAV01000289.1"/>
</dbReference>
<evidence type="ECO:0000313" key="2">
    <source>
        <dbReference type="EMBL" id="RAP35828.1"/>
    </source>
</evidence>
<name>A0ABX9DCM6_9RHOB</name>
<dbReference type="InterPro" id="IPR055570">
    <property type="entry name" value="DUF7146"/>
</dbReference>
<proteinExistence type="predicted"/>
<protein>
    <recommendedName>
        <fullName evidence="1">DUF7146 domain-containing protein</fullName>
    </recommendedName>
</protein>
<dbReference type="Proteomes" id="UP000248659">
    <property type="component" value="Unassembled WGS sequence"/>
</dbReference>
<sequence>QRADQAEAARKNAIAQARAIWQACRPAEDSPVRDYLARRGITRALLPALPDCLRFHPDLPYMVPAEGNRGSWREIH</sequence>
<dbReference type="Pfam" id="PF23639">
    <property type="entry name" value="DUF7146"/>
    <property type="match status" value="1"/>
</dbReference>
<gene>
    <name evidence="2" type="ORF">BYZ73_22150</name>
</gene>
<reference evidence="2 3" key="1">
    <citation type="submission" date="2017-01" db="EMBL/GenBank/DDBJ databases">
        <title>Genome sequence of Rhodovulum viride JA756.</title>
        <authorList>
            <person name="Lakshmi K.V."/>
            <person name="Tushar L.D."/>
            <person name="Sasikala C."/>
            <person name="Venkataramana C."/>
        </authorList>
    </citation>
    <scope>NUCLEOTIDE SEQUENCE [LARGE SCALE GENOMIC DNA]</scope>
    <source>
        <strain evidence="2 3">JA756</strain>
    </source>
</reference>
<feature type="domain" description="DUF7146" evidence="1">
    <location>
        <begin position="13"/>
        <end position="67"/>
    </location>
</feature>
<organism evidence="2 3">
    <name type="scientific">Rhodovulum viride</name>
    <dbReference type="NCBI Taxonomy" id="1231134"/>
    <lineage>
        <taxon>Bacteria</taxon>
        <taxon>Pseudomonadati</taxon>
        <taxon>Pseudomonadota</taxon>
        <taxon>Alphaproteobacteria</taxon>
        <taxon>Rhodobacterales</taxon>
        <taxon>Paracoccaceae</taxon>
        <taxon>Rhodovulum</taxon>
    </lineage>
</organism>
<dbReference type="EMBL" id="MUAV01000289">
    <property type="protein sequence ID" value="RAP35828.1"/>
    <property type="molecule type" value="Genomic_DNA"/>
</dbReference>
<comment type="caution">
    <text evidence="2">The sequence shown here is derived from an EMBL/GenBank/DDBJ whole genome shotgun (WGS) entry which is preliminary data.</text>
</comment>
<accession>A0ABX9DCM6</accession>
<keyword evidence="3" id="KW-1185">Reference proteome</keyword>
<evidence type="ECO:0000313" key="3">
    <source>
        <dbReference type="Proteomes" id="UP000248659"/>
    </source>
</evidence>